<keyword evidence="2" id="KW-1185">Reference proteome</keyword>
<sequence length="316" mass="35379">MSDTETVDSTEYTDSDVLASDDAEVEWRVRDAVEEEGINWDLLGPALRRYKTIITGSTLHPVFFKTASRRTGVDLCTPLKQEEPMAFFIENDLTFAESSEPVGQYPGYAGFVRVRRFHKDEHTIYLIVVADDNAATIIFNFYSTLDMNFVSGYGLFCAYPELTLNKLSTTNPSAFDTSLDGSQFRRINAKIRNRGFTHNNQLCDHSDFRDHVCGTSKSCPSTLRSMHDSGTLFVPFESTLTQAPTPTIYDGVHSIIWSLGGRPCRGEGLFTGLVVFSVPIFEAQVSITSPKQVLTLTTRRGENTRHSDFPDKCGLY</sequence>
<dbReference type="EMBL" id="JAWWNJ010000045">
    <property type="protein sequence ID" value="KAK7018845.1"/>
    <property type="molecule type" value="Genomic_DNA"/>
</dbReference>
<protein>
    <submittedName>
        <fullName evidence="1">Uncharacterized protein</fullName>
    </submittedName>
</protein>
<evidence type="ECO:0000313" key="2">
    <source>
        <dbReference type="Proteomes" id="UP001362999"/>
    </source>
</evidence>
<dbReference type="AlphaFoldDB" id="A0AAW0AZT8"/>
<name>A0AAW0AZT8_9AGAR</name>
<proteinExistence type="predicted"/>
<organism evidence="1 2">
    <name type="scientific">Favolaschia claudopus</name>
    <dbReference type="NCBI Taxonomy" id="2862362"/>
    <lineage>
        <taxon>Eukaryota</taxon>
        <taxon>Fungi</taxon>
        <taxon>Dikarya</taxon>
        <taxon>Basidiomycota</taxon>
        <taxon>Agaricomycotina</taxon>
        <taxon>Agaricomycetes</taxon>
        <taxon>Agaricomycetidae</taxon>
        <taxon>Agaricales</taxon>
        <taxon>Marasmiineae</taxon>
        <taxon>Mycenaceae</taxon>
        <taxon>Favolaschia</taxon>
    </lineage>
</organism>
<accession>A0AAW0AZT8</accession>
<comment type="caution">
    <text evidence="1">The sequence shown here is derived from an EMBL/GenBank/DDBJ whole genome shotgun (WGS) entry which is preliminary data.</text>
</comment>
<dbReference type="Proteomes" id="UP001362999">
    <property type="component" value="Unassembled WGS sequence"/>
</dbReference>
<evidence type="ECO:0000313" key="1">
    <source>
        <dbReference type="EMBL" id="KAK7018845.1"/>
    </source>
</evidence>
<reference evidence="1 2" key="1">
    <citation type="journal article" date="2024" name="J Genomics">
        <title>Draft genome sequencing and assembly of Favolaschia claudopus CIRM-BRFM 2984 isolated from oak limbs.</title>
        <authorList>
            <person name="Navarro D."/>
            <person name="Drula E."/>
            <person name="Chaduli D."/>
            <person name="Cazenave R."/>
            <person name="Ahrendt S."/>
            <person name="Wang J."/>
            <person name="Lipzen A."/>
            <person name="Daum C."/>
            <person name="Barry K."/>
            <person name="Grigoriev I.V."/>
            <person name="Favel A."/>
            <person name="Rosso M.N."/>
            <person name="Martin F."/>
        </authorList>
    </citation>
    <scope>NUCLEOTIDE SEQUENCE [LARGE SCALE GENOMIC DNA]</scope>
    <source>
        <strain evidence="1 2">CIRM-BRFM 2984</strain>
    </source>
</reference>
<gene>
    <name evidence="1" type="ORF">R3P38DRAFT_2783550</name>
</gene>